<dbReference type="NCBIfam" id="TIGR01256">
    <property type="entry name" value="modA"/>
    <property type="match status" value="1"/>
</dbReference>
<gene>
    <name evidence="6" type="primary">modA</name>
    <name evidence="6" type="ORF">GCM10023153_10630</name>
</gene>
<reference evidence="7" key="1">
    <citation type="journal article" date="2019" name="Int. J. Syst. Evol. Microbiol.">
        <title>The Global Catalogue of Microorganisms (GCM) 10K type strain sequencing project: providing services to taxonomists for standard genome sequencing and annotation.</title>
        <authorList>
            <consortium name="The Broad Institute Genomics Platform"/>
            <consortium name="The Broad Institute Genome Sequencing Center for Infectious Disease"/>
            <person name="Wu L."/>
            <person name="Ma J."/>
        </authorList>
    </citation>
    <scope>NUCLEOTIDE SEQUENCE [LARGE SCALE GENOMIC DNA]</scope>
    <source>
        <strain evidence="7">JCM 17738</strain>
    </source>
</reference>
<name>A0ABP8JJZ2_9MICO</name>
<evidence type="ECO:0000256" key="3">
    <source>
        <dbReference type="ARBA" id="ARBA00022729"/>
    </source>
</evidence>
<dbReference type="InterPro" id="IPR050682">
    <property type="entry name" value="ModA/WtpA"/>
</dbReference>
<dbReference type="PANTHER" id="PTHR30632:SF0">
    <property type="entry name" value="SULFATE-BINDING PROTEIN"/>
    <property type="match status" value="1"/>
</dbReference>
<feature type="signal peptide" evidence="5">
    <location>
        <begin position="1"/>
        <end position="25"/>
    </location>
</feature>
<dbReference type="Pfam" id="PF13531">
    <property type="entry name" value="SBP_bac_11"/>
    <property type="match status" value="1"/>
</dbReference>
<keyword evidence="7" id="KW-1185">Reference proteome</keyword>
<dbReference type="Proteomes" id="UP001500390">
    <property type="component" value="Unassembled WGS sequence"/>
</dbReference>
<organism evidence="6 7">
    <name type="scientific">Ornithinibacter aureus</name>
    <dbReference type="NCBI Taxonomy" id="622664"/>
    <lineage>
        <taxon>Bacteria</taxon>
        <taxon>Bacillati</taxon>
        <taxon>Actinomycetota</taxon>
        <taxon>Actinomycetes</taxon>
        <taxon>Micrococcales</taxon>
        <taxon>Intrasporangiaceae</taxon>
        <taxon>Ornithinibacter</taxon>
    </lineage>
</organism>
<dbReference type="InterPro" id="IPR005950">
    <property type="entry name" value="ModA"/>
</dbReference>
<evidence type="ECO:0000256" key="4">
    <source>
        <dbReference type="SAM" id="MobiDB-lite"/>
    </source>
</evidence>
<evidence type="ECO:0000256" key="2">
    <source>
        <dbReference type="ARBA" id="ARBA00022723"/>
    </source>
</evidence>
<dbReference type="RefSeq" id="WP_159903074.1">
    <property type="nucleotide sequence ID" value="NZ_BAABFX010000020.1"/>
</dbReference>
<accession>A0ABP8JJZ2</accession>
<sequence>MKAKCLSLAAATALAALLAAGCSSSDSGTTDAGSTDSASRGSSGTQSASGGLSGTVTVFAAASLQESFTTFEEQFEQANPEVDVILNLGASSALATGITQGQPADVFASASQSTMDTVIAAGAAESATAFAKNTMQIAVPPANPAGITALSDLTRSGVKVALCQTQVPCGKAAATVFDNASLTVVPVSEESDVKAVLTKVRLGEVDAGIVYVTDVRAAGGEVTDIDIPADVNASTTYPITTLTESEHPAAARAFVEHVLSDEGAEVLASAGFSTP</sequence>
<feature type="compositionally biased region" description="Low complexity" evidence="4">
    <location>
        <begin position="25"/>
        <end position="39"/>
    </location>
</feature>
<dbReference type="EMBL" id="BAABFX010000020">
    <property type="protein sequence ID" value="GAA4392031.1"/>
    <property type="molecule type" value="Genomic_DNA"/>
</dbReference>
<feature type="chain" id="PRO_5046185178" evidence="5">
    <location>
        <begin position="26"/>
        <end position="275"/>
    </location>
</feature>
<evidence type="ECO:0000256" key="1">
    <source>
        <dbReference type="ARBA" id="ARBA00009175"/>
    </source>
</evidence>
<comment type="similarity">
    <text evidence="1">Belongs to the bacterial solute-binding protein ModA family.</text>
</comment>
<feature type="compositionally biased region" description="Polar residues" evidence="4">
    <location>
        <begin position="40"/>
        <end position="51"/>
    </location>
</feature>
<keyword evidence="2" id="KW-0479">Metal-binding</keyword>
<protein>
    <submittedName>
        <fullName evidence="6">Molybdate ABC transporter substrate-binding protein</fullName>
    </submittedName>
</protein>
<evidence type="ECO:0000313" key="6">
    <source>
        <dbReference type="EMBL" id="GAA4392031.1"/>
    </source>
</evidence>
<proteinExistence type="inferred from homology"/>
<dbReference type="PANTHER" id="PTHR30632">
    <property type="entry name" value="MOLYBDATE-BINDING PERIPLASMIC PROTEIN"/>
    <property type="match status" value="1"/>
</dbReference>
<evidence type="ECO:0000256" key="5">
    <source>
        <dbReference type="SAM" id="SignalP"/>
    </source>
</evidence>
<dbReference type="PROSITE" id="PS51257">
    <property type="entry name" value="PROKAR_LIPOPROTEIN"/>
    <property type="match status" value="1"/>
</dbReference>
<evidence type="ECO:0000313" key="7">
    <source>
        <dbReference type="Proteomes" id="UP001500390"/>
    </source>
</evidence>
<dbReference type="CDD" id="cd13538">
    <property type="entry name" value="PBP2_ModA_like_1"/>
    <property type="match status" value="1"/>
</dbReference>
<dbReference type="Gene3D" id="3.40.190.10">
    <property type="entry name" value="Periplasmic binding protein-like II"/>
    <property type="match status" value="2"/>
</dbReference>
<keyword evidence="3 5" id="KW-0732">Signal</keyword>
<dbReference type="PIRSF" id="PIRSF004846">
    <property type="entry name" value="ModA"/>
    <property type="match status" value="1"/>
</dbReference>
<feature type="region of interest" description="Disordered" evidence="4">
    <location>
        <begin position="25"/>
        <end position="51"/>
    </location>
</feature>
<dbReference type="SUPFAM" id="SSF53850">
    <property type="entry name" value="Periplasmic binding protein-like II"/>
    <property type="match status" value="1"/>
</dbReference>
<comment type="caution">
    <text evidence="6">The sequence shown here is derived from an EMBL/GenBank/DDBJ whole genome shotgun (WGS) entry which is preliminary data.</text>
</comment>